<evidence type="ECO:0000313" key="1">
    <source>
        <dbReference type="EMBL" id="OWA53516.1"/>
    </source>
</evidence>
<protein>
    <submittedName>
        <fullName evidence="1">Uncharacterized protein</fullName>
    </submittedName>
</protein>
<dbReference type="EMBL" id="MTYJ01000326">
    <property type="protein sequence ID" value="OWA53516.1"/>
    <property type="molecule type" value="Genomic_DNA"/>
</dbReference>
<name>A0A9X6NN40_HYPEX</name>
<reference evidence="2" key="1">
    <citation type="submission" date="2017-01" db="EMBL/GenBank/DDBJ databases">
        <title>Comparative genomics of anhydrobiosis in the tardigrade Hypsibius dujardini.</title>
        <authorList>
            <person name="Yoshida Y."/>
            <person name="Koutsovoulos G."/>
            <person name="Laetsch D."/>
            <person name="Stevens L."/>
            <person name="Kumar S."/>
            <person name="Horikawa D."/>
            <person name="Ishino K."/>
            <person name="Komine S."/>
            <person name="Tomita M."/>
            <person name="Blaxter M."/>
            <person name="Arakawa K."/>
        </authorList>
    </citation>
    <scope>NUCLEOTIDE SEQUENCE [LARGE SCALE GENOMIC DNA]</scope>
    <source>
        <strain evidence="2">Z151</strain>
    </source>
</reference>
<comment type="caution">
    <text evidence="1">The sequence shown here is derived from an EMBL/GenBank/DDBJ whole genome shotgun (WGS) entry which is preliminary data.</text>
</comment>
<keyword evidence="2" id="KW-1185">Reference proteome</keyword>
<dbReference type="OrthoDB" id="4062651at2759"/>
<accession>A0A9X6NN40</accession>
<gene>
    <name evidence="1" type="ORF">BV898_17942</name>
</gene>
<dbReference type="Proteomes" id="UP000192578">
    <property type="component" value="Unassembled WGS sequence"/>
</dbReference>
<evidence type="ECO:0000313" key="2">
    <source>
        <dbReference type="Proteomes" id="UP000192578"/>
    </source>
</evidence>
<organism evidence="1 2">
    <name type="scientific">Hypsibius exemplaris</name>
    <name type="common">Freshwater tardigrade</name>
    <dbReference type="NCBI Taxonomy" id="2072580"/>
    <lineage>
        <taxon>Eukaryota</taxon>
        <taxon>Metazoa</taxon>
        <taxon>Ecdysozoa</taxon>
        <taxon>Tardigrada</taxon>
        <taxon>Eutardigrada</taxon>
        <taxon>Parachela</taxon>
        <taxon>Hypsibioidea</taxon>
        <taxon>Hypsibiidae</taxon>
        <taxon>Hypsibius</taxon>
    </lineage>
</organism>
<proteinExistence type="predicted"/>
<dbReference type="AlphaFoldDB" id="A0A9X6NN40"/>
<sequence length="92" mass="10657">MEFIELGNLGYLCTTQRRLRWKLKMSMGRVKRNIMIALQNGMAVLHSCSRSRDIKRRIFSSPRKTTPPRLLTWLARLRGKDGQLVEIQVGAT</sequence>